<dbReference type="InterPro" id="IPR043502">
    <property type="entry name" value="DNA/RNA_pol_sf"/>
</dbReference>
<dbReference type="Pfam" id="PF17919">
    <property type="entry name" value="RT_RNaseH_2"/>
    <property type="match status" value="1"/>
</dbReference>
<dbReference type="EMBL" id="JAVXUP010001360">
    <property type="protein sequence ID" value="KAK3012671.1"/>
    <property type="molecule type" value="Genomic_DNA"/>
</dbReference>
<dbReference type="SUPFAM" id="SSF56672">
    <property type="entry name" value="DNA/RNA polymerases"/>
    <property type="match status" value="1"/>
</dbReference>
<dbReference type="PANTHER" id="PTHR48475">
    <property type="entry name" value="RIBONUCLEASE H"/>
    <property type="match status" value="1"/>
</dbReference>
<accession>A0AA88VNX8</accession>
<evidence type="ECO:0000256" key="1">
    <source>
        <dbReference type="SAM" id="MobiDB-lite"/>
    </source>
</evidence>
<gene>
    <name evidence="3" type="ORF">RJ639_009867</name>
</gene>
<dbReference type="Proteomes" id="UP001188597">
    <property type="component" value="Unassembled WGS sequence"/>
</dbReference>
<dbReference type="AlphaFoldDB" id="A0AA88VNX8"/>
<proteinExistence type="predicted"/>
<comment type="caution">
    <text evidence="3">The sequence shown here is derived from an EMBL/GenBank/DDBJ whole genome shotgun (WGS) entry which is preliminary data.</text>
</comment>
<feature type="region of interest" description="Disordered" evidence="1">
    <location>
        <begin position="20"/>
        <end position="82"/>
    </location>
</feature>
<reference evidence="3" key="1">
    <citation type="submission" date="2022-12" db="EMBL/GenBank/DDBJ databases">
        <title>Draft genome assemblies for two species of Escallonia (Escalloniales).</title>
        <authorList>
            <person name="Chanderbali A."/>
            <person name="Dervinis C."/>
            <person name="Anghel I."/>
            <person name="Soltis D."/>
            <person name="Soltis P."/>
            <person name="Zapata F."/>
        </authorList>
    </citation>
    <scope>NUCLEOTIDE SEQUENCE</scope>
    <source>
        <strain evidence="3">UCBG64.0493</strain>
        <tissue evidence="3">Leaf</tissue>
    </source>
</reference>
<evidence type="ECO:0000313" key="4">
    <source>
        <dbReference type="Proteomes" id="UP001188597"/>
    </source>
</evidence>
<protein>
    <recommendedName>
        <fullName evidence="2">Reverse transcriptase/retrotransposon-derived protein RNase H-like domain-containing protein</fullName>
    </recommendedName>
</protein>
<keyword evidence="4" id="KW-1185">Reference proteome</keyword>
<name>A0AA88VNX8_9ASTE</name>
<evidence type="ECO:0000313" key="3">
    <source>
        <dbReference type="EMBL" id="KAK3012671.1"/>
    </source>
</evidence>
<dbReference type="InterPro" id="IPR041577">
    <property type="entry name" value="RT_RNaseH_2"/>
</dbReference>
<organism evidence="3 4">
    <name type="scientific">Escallonia herrerae</name>
    <dbReference type="NCBI Taxonomy" id="1293975"/>
    <lineage>
        <taxon>Eukaryota</taxon>
        <taxon>Viridiplantae</taxon>
        <taxon>Streptophyta</taxon>
        <taxon>Embryophyta</taxon>
        <taxon>Tracheophyta</taxon>
        <taxon>Spermatophyta</taxon>
        <taxon>Magnoliopsida</taxon>
        <taxon>eudicotyledons</taxon>
        <taxon>Gunneridae</taxon>
        <taxon>Pentapetalae</taxon>
        <taxon>asterids</taxon>
        <taxon>campanulids</taxon>
        <taxon>Escalloniales</taxon>
        <taxon>Escalloniaceae</taxon>
        <taxon>Escallonia</taxon>
    </lineage>
</organism>
<feature type="compositionally biased region" description="Basic and acidic residues" evidence="1">
    <location>
        <begin position="63"/>
        <end position="82"/>
    </location>
</feature>
<evidence type="ECO:0000259" key="2">
    <source>
        <dbReference type="Pfam" id="PF17919"/>
    </source>
</evidence>
<feature type="compositionally biased region" description="Pro residues" evidence="1">
    <location>
        <begin position="27"/>
        <end position="38"/>
    </location>
</feature>
<feature type="domain" description="Reverse transcriptase/retrotransposon-derived protein RNase H-like" evidence="2">
    <location>
        <begin position="204"/>
        <end position="296"/>
    </location>
</feature>
<dbReference type="PANTHER" id="PTHR48475:SF2">
    <property type="entry name" value="RIBONUCLEASE H"/>
    <property type="match status" value="1"/>
</dbReference>
<sequence>MDNQTDLMVVIRAMQQSIEKLQVAIENPPPQSKPPRPPGTSEMPERTSHNQHMTQTEDEESDDERRNPRSPRHEENYYEAHSTRNTYANTGGVGFVKGDQMLARRCYVASSRPEETLFIDDQRDEAIVRCVEPVDALIHVPLEEGNDERQMRIGSALESGIRDQLVSFIRLNMDIFAWSAADMPGIDPSVITHRLSVDPKHKPASFDALKEYLASPTLLTKPIPREELFLYLAVAESIVSAVLVREEDHRQLPIYYVSKVLQGAEQRYLNTEKLAFALLITARKLRSYFQSHMIVVLTDKPLR</sequence>